<name>A0ABN8X0Y5_9GAMM</name>
<dbReference type="Proteomes" id="UP001162030">
    <property type="component" value="Chromosome"/>
</dbReference>
<proteinExistence type="predicted"/>
<organism evidence="1 2">
    <name type="scientific">Methylocaldum szegediense</name>
    <dbReference type="NCBI Taxonomy" id="73780"/>
    <lineage>
        <taxon>Bacteria</taxon>
        <taxon>Pseudomonadati</taxon>
        <taxon>Pseudomonadota</taxon>
        <taxon>Gammaproteobacteria</taxon>
        <taxon>Methylococcales</taxon>
        <taxon>Methylococcaceae</taxon>
        <taxon>Methylocaldum</taxon>
    </lineage>
</organism>
<sequence length="113" mass="12464">MRGTPAKDKLCRNPYRHYAVRTTPDIDNCLLSDASALAAKGFVEPRLSVAALAFLRAVLDSPLGLTIVERRMTKGRAIVHTTQIERQCSPGYLDCRGNAKPTFAPGHFRPRLS</sequence>
<gene>
    <name evidence="1" type="ORF">MSZNOR_0668</name>
</gene>
<evidence type="ECO:0000313" key="1">
    <source>
        <dbReference type="EMBL" id="CAI8752038.1"/>
    </source>
</evidence>
<keyword evidence="2" id="KW-1185">Reference proteome</keyword>
<evidence type="ECO:0000313" key="2">
    <source>
        <dbReference type="Proteomes" id="UP001162030"/>
    </source>
</evidence>
<reference evidence="1 2" key="1">
    <citation type="submission" date="2023-03" db="EMBL/GenBank/DDBJ databases">
        <authorList>
            <person name="Pearce D."/>
        </authorList>
    </citation>
    <scope>NUCLEOTIDE SEQUENCE [LARGE SCALE GENOMIC DNA]</scope>
    <source>
        <strain evidence="1">Msz</strain>
    </source>
</reference>
<protein>
    <submittedName>
        <fullName evidence="1">Uncharacterized protein</fullName>
    </submittedName>
</protein>
<accession>A0ABN8X0Y5</accession>
<dbReference type="EMBL" id="OX458333">
    <property type="protein sequence ID" value="CAI8752038.1"/>
    <property type="molecule type" value="Genomic_DNA"/>
</dbReference>